<gene>
    <name evidence="1" type="ORF">GCM10008905_23770</name>
</gene>
<evidence type="ECO:0008006" key="3">
    <source>
        <dbReference type="Google" id="ProtNLM"/>
    </source>
</evidence>
<dbReference type="EMBL" id="BAAACF010000003">
    <property type="protein sequence ID" value="GAA0726865.1"/>
    <property type="molecule type" value="Genomic_DNA"/>
</dbReference>
<protein>
    <recommendedName>
        <fullName evidence="3">DUF1292 domain-containing protein</fullName>
    </recommendedName>
</protein>
<evidence type="ECO:0000313" key="1">
    <source>
        <dbReference type="EMBL" id="GAA0726865.1"/>
    </source>
</evidence>
<name>A0ABN1J2J7_9CLOT</name>
<dbReference type="RefSeq" id="WP_343769962.1">
    <property type="nucleotide sequence ID" value="NZ_BAAACF010000003.1"/>
</dbReference>
<dbReference type="InterPro" id="IPR046650">
    <property type="entry name" value="DUF6762"/>
</dbReference>
<accession>A0ABN1J2J7</accession>
<dbReference type="Proteomes" id="UP001500339">
    <property type="component" value="Unassembled WGS sequence"/>
</dbReference>
<keyword evidence="2" id="KW-1185">Reference proteome</keyword>
<dbReference type="Pfam" id="PF20548">
    <property type="entry name" value="DUF6762"/>
    <property type="match status" value="1"/>
</dbReference>
<organism evidence="1 2">
    <name type="scientific">Clostridium malenominatum</name>
    <dbReference type="NCBI Taxonomy" id="1539"/>
    <lineage>
        <taxon>Bacteria</taxon>
        <taxon>Bacillati</taxon>
        <taxon>Bacillota</taxon>
        <taxon>Clostridia</taxon>
        <taxon>Eubacteriales</taxon>
        <taxon>Clostridiaceae</taxon>
        <taxon>Clostridium</taxon>
    </lineage>
</organism>
<reference evidence="1 2" key="1">
    <citation type="journal article" date="2019" name="Int. J. Syst. Evol. Microbiol.">
        <title>The Global Catalogue of Microorganisms (GCM) 10K type strain sequencing project: providing services to taxonomists for standard genome sequencing and annotation.</title>
        <authorList>
            <consortium name="The Broad Institute Genomics Platform"/>
            <consortium name="The Broad Institute Genome Sequencing Center for Infectious Disease"/>
            <person name="Wu L."/>
            <person name="Ma J."/>
        </authorList>
    </citation>
    <scope>NUCLEOTIDE SEQUENCE [LARGE SCALE GENOMIC DNA]</scope>
    <source>
        <strain evidence="1 2">JCM 1405</strain>
    </source>
</reference>
<proteinExistence type="predicted"/>
<sequence length="130" mass="15421">MDFSSLILMEKENNIFVKELGSYKVGEGAKYIAKFFYDGEKVNLYFNTKDDVEEWEYTAIYDCFNEEVFEQAGYPLQAIDDEYNPTWAIKFDHTEDIVQMEEILGEICSLIEVEINRVFDEIKLKKEDYM</sequence>
<comment type="caution">
    <text evidence="1">The sequence shown here is derived from an EMBL/GenBank/DDBJ whole genome shotgun (WGS) entry which is preliminary data.</text>
</comment>
<evidence type="ECO:0000313" key="2">
    <source>
        <dbReference type="Proteomes" id="UP001500339"/>
    </source>
</evidence>